<dbReference type="AlphaFoldDB" id="A0A7C9PNC0"/>
<dbReference type="Proteomes" id="UP000479756">
    <property type="component" value="Unassembled WGS sequence"/>
</dbReference>
<comment type="caution">
    <text evidence="2">The sequence shown here is derived from an EMBL/GenBank/DDBJ whole genome shotgun (WGS) entry which is preliminary data.</text>
</comment>
<evidence type="ECO:0000313" key="3">
    <source>
        <dbReference type="Proteomes" id="UP000479756"/>
    </source>
</evidence>
<name>A0A7C9PNC0_9MICO</name>
<feature type="region of interest" description="Disordered" evidence="1">
    <location>
        <begin position="70"/>
        <end position="94"/>
    </location>
</feature>
<sequence>MTPEEYYGVNEVGGTALSLPRRVAWRIARPWLAALLQRNLALREEVVAVRKDLLATNRRIDWLEERLSAAGASDGGAADRAAGAAATGEGAGAS</sequence>
<accession>A0A7C9PNC0</accession>
<keyword evidence="3" id="KW-1185">Reference proteome</keyword>
<evidence type="ECO:0000256" key="1">
    <source>
        <dbReference type="SAM" id="MobiDB-lite"/>
    </source>
</evidence>
<gene>
    <name evidence="2" type="ORF">G3T37_08260</name>
</gene>
<protein>
    <submittedName>
        <fullName evidence="2">Uncharacterized protein</fullName>
    </submittedName>
</protein>
<proteinExistence type="predicted"/>
<evidence type="ECO:0000313" key="2">
    <source>
        <dbReference type="EMBL" id="NEM91351.1"/>
    </source>
</evidence>
<dbReference type="RefSeq" id="WP_163473019.1">
    <property type="nucleotide sequence ID" value="NZ_JAAGWZ010000002.1"/>
</dbReference>
<dbReference type="EMBL" id="JAAGWZ010000002">
    <property type="protein sequence ID" value="NEM91351.1"/>
    <property type="molecule type" value="Genomic_DNA"/>
</dbReference>
<feature type="compositionally biased region" description="Low complexity" evidence="1">
    <location>
        <begin position="70"/>
        <end position="88"/>
    </location>
</feature>
<organism evidence="2 3">
    <name type="scientific">Galbitalea soli</name>
    <dbReference type="NCBI Taxonomy" id="1268042"/>
    <lineage>
        <taxon>Bacteria</taxon>
        <taxon>Bacillati</taxon>
        <taxon>Actinomycetota</taxon>
        <taxon>Actinomycetes</taxon>
        <taxon>Micrococcales</taxon>
        <taxon>Microbacteriaceae</taxon>
        <taxon>Galbitalea</taxon>
    </lineage>
</organism>
<reference evidence="2 3" key="1">
    <citation type="journal article" date="2014" name="Int. J. Syst. Evol. Microbiol.">
        <title>Description of Galbitalea soli gen. nov., sp. nov., and Frondihabitans sucicola sp. nov.</title>
        <authorList>
            <person name="Kim S.J."/>
            <person name="Lim J.M."/>
            <person name="Ahn J.H."/>
            <person name="Weon H.Y."/>
            <person name="Hamada M."/>
            <person name="Suzuki K."/>
            <person name="Ahn T.Y."/>
            <person name="Kwon S.W."/>
        </authorList>
    </citation>
    <scope>NUCLEOTIDE SEQUENCE [LARGE SCALE GENOMIC DNA]</scope>
    <source>
        <strain evidence="2 3">NBRC 108727</strain>
    </source>
</reference>